<dbReference type="EMBL" id="JAODIM010000043">
    <property type="protein sequence ID" value="MCU5779946.1"/>
    <property type="molecule type" value="Genomic_DNA"/>
</dbReference>
<keyword evidence="2" id="KW-1185">Reference proteome</keyword>
<evidence type="ECO:0000313" key="1">
    <source>
        <dbReference type="EMBL" id="MCU5779946.1"/>
    </source>
</evidence>
<accession>A0A9J6PR77</accession>
<protein>
    <submittedName>
        <fullName evidence="1">Uncharacterized protein</fullName>
    </submittedName>
</protein>
<organism evidence="1 2">
    <name type="scientific">Winslowiella arboricola</name>
    <dbReference type="NCBI Taxonomy" id="2978220"/>
    <lineage>
        <taxon>Bacteria</taxon>
        <taxon>Pseudomonadati</taxon>
        <taxon>Pseudomonadota</taxon>
        <taxon>Gammaproteobacteria</taxon>
        <taxon>Enterobacterales</taxon>
        <taxon>Erwiniaceae</taxon>
        <taxon>Winslowiella</taxon>
    </lineage>
</organism>
<reference evidence="1" key="1">
    <citation type="submission" date="2022-09" db="EMBL/GenBank/DDBJ databases">
        <title>Winslowiella arboricola sp. nov., isolated from bleeding cankers on broadleaf hosts.</title>
        <authorList>
            <person name="Brady C."/>
            <person name="Kaur S."/>
            <person name="Crampton B."/>
            <person name="Maddock D."/>
            <person name="Arnold D."/>
            <person name="Denman S."/>
        </authorList>
    </citation>
    <scope>NUCLEOTIDE SEQUENCE</scope>
    <source>
        <strain evidence="1">BAC 15a-03b</strain>
    </source>
</reference>
<gene>
    <name evidence="1" type="ORF">N5923_20870</name>
</gene>
<sequence length="177" mass="19421">MDTTLLNAMDSNGKEKFEIRMVLSDAISLSVVSEAEAFSQTQCDVLINGNNTGIKVSGQVLEAAISVSEGRYLLFLTDDVIYEESLNITLIDAKLGHLESLDLGGQYATGTFEQLHIKQTSVNFRFIGDTTWTVEILTLPALRLPFTDPRGVTRPLRLKKYINISANPAPARADGSR</sequence>
<dbReference type="RefSeq" id="WP_267144162.1">
    <property type="nucleotide sequence ID" value="NZ_JAODIL010000080.1"/>
</dbReference>
<name>A0A9J6PR77_9GAMM</name>
<proteinExistence type="predicted"/>
<dbReference type="AlphaFoldDB" id="A0A9J6PR77"/>
<evidence type="ECO:0000313" key="2">
    <source>
        <dbReference type="Proteomes" id="UP001064262"/>
    </source>
</evidence>
<comment type="caution">
    <text evidence="1">The sequence shown here is derived from an EMBL/GenBank/DDBJ whole genome shotgun (WGS) entry which is preliminary data.</text>
</comment>
<dbReference type="Proteomes" id="UP001064262">
    <property type="component" value="Unassembled WGS sequence"/>
</dbReference>